<gene>
    <name evidence="2" type="ORF">FOZ63_015088</name>
</gene>
<reference evidence="2 3" key="1">
    <citation type="submission" date="2020-04" db="EMBL/GenBank/DDBJ databases">
        <title>Perkinsus olseni comparative genomics.</title>
        <authorList>
            <person name="Bogema D.R."/>
        </authorList>
    </citation>
    <scope>NUCLEOTIDE SEQUENCE [LARGE SCALE GENOMIC DNA]</scope>
    <source>
        <strain evidence="2 3">ATCC PRA-207</strain>
    </source>
</reference>
<dbReference type="AlphaFoldDB" id="A0A7J6Q6V9"/>
<evidence type="ECO:0000256" key="1">
    <source>
        <dbReference type="SAM" id="MobiDB-lite"/>
    </source>
</evidence>
<keyword evidence="3" id="KW-1185">Reference proteome</keyword>
<evidence type="ECO:0000313" key="3">
    <source>
        <dbReference type="Proteomes" id="UP000553632"/>
    </source>
</evidence>
<protein>
    <submittedName>
        <fullName evidence="2">Uncharacterized protein</fullName>
    </submittedName>
</protein>
<accession>A0A7J6Q6V9</accession>
<evidence type="ECO:0000313" key="2">
    <source>
        <dbReference type="EMBL" id="KAF4703731.1"/>
    </source>
</evidence>
<feature type="region of interest" description="Disordered" evidence="1">
    <location>
        <begin position="72"/>
        <end position="110"/>
    </location>
</feature>
<feature type="region of interest" description="Disordered" evidence="1">
    <location>
        <begin position="1"/>
        <end position="31"/>
    </location>
</feature>
<dbReference type="Proteomes" id="UP000553632">
    <property type="component" value="Unassembled WGS sequence"/>
</dbReference>
<feature type="region of interest" description="Disordered" evidence="1">
    <location>
        <begin position="224"/>
        <end position="327"/>
    </location>
</feature>
<feature type="compositionally biased region" description="Basic and acidic residues" evidence="1">
    <location>
        <begin position="308"/>
        <end position="319"/>
    </location>
</feature>
<dbReference type="EMBL" id="JABANO010035290">
    <property type="protein sequence ID" value="KAF4703731.1"/>
    <property type="molecule type" value="Genomic_DNA"/>
</dbReference>
<dbReference type="OMA" id="RRKQCEH"/>
<feature type="compositionally biased region" description="Basic and acidic residues" evidence="1">
    <location>
        <begin position="145"/>
        <end position="155"/>
    </location>
</feature>
<proteinExistence type="predicted"/>
<comment type="caution">
    <text evidence="2">The sequence shown here is derived from an EMBL/GenBank/DDBJ whole genome shotgun (WGS) entry which is preliminary data.</text>
</comment>
<feature type="compositionally biased region" description="Basic residues" evidence="1">
    <location>
        <begin position="73"/>
        <end position="90"/>
    </location>
</feature>
<feature type="compositionally biased region" description="Acidic residues" evidence="1">
    <location>
        <begin position="156"/>
        <end position="170"/>
    </location>
</feature>
<name>A0A7J6Q6V9_PEROL</name>
<organism evidence="2 3">
    <name type="scientific">Perkinsus olseni</name>
    <name type="common">Perkinsus atlanticus</name>
    <dbReference type="NCBI Taxonomy" id="32597"/>
    <lineage>
        <taxon>Eukaryota</taxon>
        <taxon>Sar</taxon>
        <taxon>Alveolata</taxon>
        <taxon>Perkinsozoa</taxon>
        <taxon>Perkinsea</taxon>
        <taxon>Perkinsida</taxon>
        <taxon>Perkinsidae</taxon>
        <taxon>Perkinsus</taxon>
    </lineage>
</organism>
<sequence length="327" mass="36245">MASHPVQAAVTATPSEPAARSASKLPSFDGPKASATTPLILNITNYSKMHFIITLTVLAGAALTEAALMQTQGRHHHQHHTRFRHSHRHHHDVDDEEDQGPTISGNKPDPQAVLAKLSSKTRKAMAKLKKDVLVEKQVHNQFEKELKDLDPLEKSLDEEDDKKDDNDGDDGSSFIQEGAKRGADDTFAVSLDSTLKKEEQSSSDYQKGLDDWYAGFKKELASFAKDDGDQQSEDDKADETSLAEISSKHATGRKRIKCPHDDDKVRQQPGLTARNVAVGQDSFLQKAAGSGEDNEAQFKAEVEEEEHGEERRKQCEHNARYGIEQDE</sequence>
<feature type="region of interest" description="Disordered" evidence="1">
    <location>
        <begin position="145"/>
        <end position="183"/>
    </location>
</feature>